<proteinExistence type="predicted"/>
<gene>
    <name evidence="3" type="ORF">K489DRAFT_155832</name>
</gene>
<dbReference type="RefSeq" id="XP_033462391.1">
    <property type="nucleotide sequence ID" value="XM_033599255.1"/>
</dbReference>
<reference evidence="3" key="3">
    <citation type="submission" date="2025-08" db="UniProtKB">
        <authorList>
            <consortium name="RefSeq"/>
        </authorList>
    </citation>
    <scope>IDENTIFICATION</scope>
    <source>
        <strain evidence="3">CBS 342.82</strain>
    </source>
</reference>
<feature type="compositionally biased region" description="Basic residues" evidence="1">
    <location>
        <begin position="326"/>
        <end position="337"/>
    </location>
</feature>
<dbReference type="AlphaFoldDB" id="A0A6J3MBG6"/>
<sequence>MSRGFDADAYNGFNFGAGDPLPHLVPAAGASIRGSQSFRSFYRDADARTYAYLRDRNVSISFLKEIDLFLSTNSNLARHCPDWTEVINQPDVLAAYLHFFKGYTRPARYIEGIIPSFHDVRLPVTLPRMADRYDPELEAWFDGTPYRTDLLQVMDEEVDRVAAKLWRREHVTFPERKFLAYCVWGNLVDAFKYFEYNYQTSWLPHRYLPEHVMLLKVPKPPKYCEPTPRTILGRYDPHVSVSFRTVRFNMARAHDAGVDVSDVLMENFTSALCRQKLRRPEINRLRNDALQLLDDERLQSRERDIVDLIMGLTVNAGSANRSTRMPPRRTRKHGRRHGIAEQPTRGQGHDRTLDQLEQALRRMPQWEARRDSGLATVDLDTVRLRRMQKQKREWVSLAFAVVQQRGLVKRSTAQECRALFTPKAFLNSNHDRQRDDILQELKCFLQM</sequence>
<feature type="region of interest" description="Disordered" evidence="1">
    <location>
        <begin position="318"/>
        <end position="351"/>
    </location>
</feature>
<name>A0A6J3MBG6_9PEZI</name>
<reference evidence="3" key="1">
    <citation type="submission" date="2020-01" db="EMBL/GenBank/DDBJ databases">
        <authorList>
            <consortium name="DOE Joint Genome Institute"/>
            <person name="Haridas S."/>
            <person name="Albert R."/>
            <person name="Binder M."/>
            <person name="Bloem J."/>
            <person name="Labutti K."/>
            <person name="Salamov A."/>
            <person name="Andreopoulos B."/>
            <person name="Baker S.E."/>
            <person name="Barry K."/>
            <person name="Bills G."/>
            <person name="Bluhm B.H."/>
            <person name="Cannon C."/>
            <person name="Castanera R."/>
            <person name="Culley D.E."/>
            <person name="Daum C."/>
            <person name="Ezra D."/>
            <person name="Gonzalez J.B."/>
            <person name="Henrissat B."/>
            <person name="Kuo A."/>
            <person name="Liang C."/>
            <person name="Lipzen A."/>
            <person name="Lutzoni F."/>
            <person name="Magnuson J."/>
            <person name="Mondo S."/>
            <person name="Nolan M."/>
            <person name="Ohm R."/>
            <person name="Pangilinan J."/>
            <person name="Park H.-J."/>
            <person name="Ramirez L."/>
            <person name="Alfaro M."/>
            <person name="Sun H."/>
            <person name="Tritt A."/>
            <person name="Yoshinaga Y."/>
            <person name="Zwiers L.-H."/>
            <person name="Turgeon B.G."/>
            <person name="Goodwin S.B."/>
            <person name="Spatafora J.W."/>
            <person name="Crous P.W."/>
            <person name="Grigoriev I.V."/>
        </authorList>
    </citation>
    <scope>NUCLEOTIDE SEQUENCE</scope>
    <source>
        <strain evidence="3">CBS 342.82</strain>
    </source>
</reference>
<dbReference type="OrthoDB" id="3882589at2759"/>
<evidence type="ECO:0000313" key="3">
    <source>
        <dbReference type="RefSeq" id="XP_033462391.1"/>
    </source>
</evidence>
<organism evidence="3">
    <name type="scientific">Dissoconium aciculare CBS 342.82</name>
    <dbReference type="NCBI Taxonomy" id="1314786"/>
    <lineage>
        <taxon>Eukaryota</taxon>
        <taxon>Fungi</taxon>
        <taxon>Dikarya</taxon>
        <taxon>Ascomycota</taxon>
        <taxon>Pezizomycotina</taxon>
        <taxon>Dothideomycetes</taxon>
        <taxon>Dothideomycetidae</taxon>
        <taxon>Mycosphaerellales</taxon>
        <taxon>Dissoconiaceae</taxon>
        <taxon>Dissoconium</taxon>
    </lineage>
</organism>
<evidence type="ECO:0000256" key="1">
    <source>
        <dbReference type="SAM" id="MobiDB-lite"/>
    </source>
</evidence>
<reference evidence="3" key="2">
    <citation type="submission" date="2020-04" db="EMBL/GenBank/DDBJ databases">
        <authorList>
            <consortium name="NCBI Genome Project"/>
        </authorList>
    </citation>
    <scope>NUCLEOTIDE SEQUENCE</scope>
    <source>
        <strain evidence="3">CBS 342.82</strain>
    </source>
</reference>
<evidence type="ECO:0000313" key="2">
    <source>
        <dbReference type="Proteomes" id="UP000504637"/>
    </source>
</evidence>
<keyword evidence="2" id="KW-1185">Reference proteome</keyword>
<accession>A0A6J3MBG6</accession>
<dbReference type="GeneID" id="54357054"/>
<dbReference type="Proteomes" id="UP000504637">
    <property type="component" value="Unplaced"/>
</dbReference>
<protein>
    <submittedName>
        <fullName evidence="3">Uncharacterized protein</fullName>
    </submittedName>
</protein>